<accession>E9M5M4</accession>
<evidence type="ECO:0000313" key="2">
    <source>
        <dbReference type="EMBL" id="ADW24382.1"/>
    </source>
</evidence>
<dbReference type="GeneID" id="10192232"/>
<gene>
    <name evidence="3" type="ORF">RHVP-L.40</name>
    <name evidence="2" type="ORF">RHVP.40</name>
</gene>
<reference evidence="4 5" key="1">
    <citation type="journal article" date="2011" name="J. Virol.">
        <title>Identification and sequencing of a novel rodent gammaherpesvirus that establishes acute and latent infection in laboratory mice.</title>
        <authorList>
            <person name="Loh J."/>
            <person name="Zhao G."/>
            <person name="Nelson C.A."/>
            <person name="Coder P."/>
            <person name="Droit L."/>
            <person name="Handley S.A."/>
            <person name="Johnson L.S."/>
            <person name="Vachharajani P."/>
            <person name="Guzman H."/>
            <person name="Tesh R.B."/>
            <person name="Wang D."/>
            <person name="Fremont D.H."/>
            <person name="Virgin H.W."/>
        </authorList>
    </citation>
    <scope>NUCLEOTIDE SEQUENCE [LARGE SCALE GENOMIC DNA]</scope>
</reference>
<dbReference type="GO" id="GO:0004386">
    <property type="term" value="F:helicase activity"/>
    <property type="evidence" value="ECO:0007669"/>
    <property type="project" value="UniProtKB-KW"/>
</dbReference>
<organism evidence="2 4">
    <name type="scientific">Cricetid gammaherpesvirus 2</name>
    <dbReference type="NCBI Taxonomy" id="1605972"/>
    <lineage>
        <taxon>Viruses</taxon>
        <taxon>Duplodnaviria</taxon>
        <taxon>Heunggongvirae</taxon>
        <taxon>Peploviricota</taxon>
        <taxon>Herviviricetes</taxon>
        <taxon>Herpesvirales</taxon>
        <taxon>Orthoherpesviridae</taxon>
        <taxon>Gammaherpesvirinae</taxon>
        <taxon>Rhadinovirus</taxon>
        <taxon>Rhadinovirus cricetidgamma2</taxon>
    </lineage>
</organism>
<dbReference type="RefSeq" id="YP_004207877.1">
    <property type="nucleotide sequence ID" value="NC_015049.1"/>
</dbReference>
<evidence type="ECO:0000259" key="1">
    <source>
        <dbReference type="Pfam" id="PF05774"/>
    </source>
</evidence>
<dbReference type="EMBL" id="HQ698924">
    <property type="protein sequence ID" value="ADW24464.1"/>
    <property type="molecule type" value="Genomic_DNA"/>
</dbReference>
<dbReference type="InterPro" id="IPR008650">
    <property type="entry name" value="Helicase-primas_cplx_Herpesvir"/>
</dbReference>
<name>E9M5M4_9GAMA</name>
<dbReference type="Proteomes" id="UP000164320">
    <property type="component" value="Genome"/>
</dbReference>
<evidence type="ECO:0000313" key="3">
    <source>
        <dbReference type="EMBL" id="ADW24464.1"/>
    </source>
</evidence>
<proteinExistence type="predicted"/>
<keyword evidence="4" id="KW-1185">Reference proteome</keyword>
<dbReference type="Proteomes" id="UP000134313">
    <property type="component" value="Segment"/>
</dbReference>
<protein>
    <submittedName>
        <fullName evidence="2">Helicase-primase</fullName>
    </submittedName>
</protein>
<evidence type="ECO:0000313" key="4">
    <source>
        <dbReference type="Proteomes" id="UP000134313"/>
    </source>
</evidence>
<dbReference type="InterPro" id="IPR004996">
    <property type="entry name" value="HSV_HEPA"/>
</dbReference>
<dbReference type="EMBL" id="HQ221963">
    <property type="protein sequence ID" value="ADW24382.1"/>
    <property type="molecule type" value="Genomic_DNA"/>
</dbReference>
<evidence type="ECO:0000313" key="5">
    <source>
        <dbReference type="Proteomes" id="UP000164320"/>
    </source>
</evidence>
<dbReference type="Pfam" id="PF05774">
    <property type="entry name" value="Herpes_heli_pri"/>
    <property type="match status" value="1"/>
</dbReference>
<sequence length="620" mass="70320">MCRLKWMQVFVLDVTFYNVVPETSSSIWIVNVIDTHNKKGSLVPLIQPLSDNQLKRFIHVSNNHHDPSPFQSHASLMCWIKDIQLESVPIKDILPGHHQKLGLCNNITVAVEKVAKGPITPLRGAFLWCAGDQNIPPHGEDSQVDTLTQWTIDIRNNLSITSPQVFLKTSLGNYIYESQKEDEAKKSKIESIKILDIFNPCEFNVTINERSIKILFYHTPYDVLWIHPDCRWNGCLAEFYRALHTKLYSNFQGLAPVFCYMFPGAINDGTHFDPSFPAFPFCCLLYGLPCSIDTTYVTRKGNRILCHLPEIKNTPLADKLLGLHLTYNIQTQPTWACFTTELNHTWVKEDSNHIVINQSHTLIQVDFSDTFYSTLALESFGHPRLLEEILSVCSSVTKIKINILYNKCLQAIMATASQASAHWLAIDKCRVYLCLDHAASNTNLGEIISGIKTSINELNYPDLSVNICHFESEHSVVFLYNGLTFHCMPRCLHSSSPASNFMDLIQQAVCFQLCKCNHSPGEILDHLCQVCFINRRNAQFWSLEHVPSLQICKPATLSHTVKPIFFIHSILGPQILNMGCSLPYGVNYLAYLDMICDIMKQITSPLTIDLQPYVSLLNLL</sequence>
<dbReference type="OrthoDB" id="10682at10239"/>
<keyword evidence="2" id="KW-0347">Helicase</keyword>
<keyword evidence="2" id="KW-0547">Nucleotide-binding</keyword>
<dbReference type="KEGG" id="vg:10192232"/>
<keyword evidence="2" id="KW-0067">ATP-binding</keyword>
<keyword evidence="2" id="KW-0378">Hydrolase</keyword>
<dbReference type="GO" id="GO:0019079">
    <property type="term" value="P:viral genome replication"/>
    <property type="evidence" value="ECO:0007669"/>
    <property type="project" value="InterPro"/>
</dbReference>
<feature type="domain" description="Herpesvirus helicase-primase complex component" evidence="1">
    <location>
        <begin position="514"/>
        <end position="605"/>
    </location>
</feature>
<dbReference type="Pfam" id="PF03324">
    <property type="entry name" value="Herpes_HEPA"/>
    <property type="match status" value="1"/>
</dbReference>